<proteinExistence type="predicted"/>
<name>A0A170PHU6_9CHLR</name>
<organism evidence="1 2">
    <name type="scientific">Candidatus Promineifilum breve</name>
    <dbReference type="NCBI Taxonomy" id="1806508"/>
    <lineage>
        <taxon>Bacteria</taxon>
        <taxon>Bacillati</taxon>
        <taxon>Chloroflexota</taxon>
        <taxon>Ardenticatenia</taxon>
        <taxon>Candidatus Promineifilales</taxon>
        <taxon>Candidatus Promineifilaceae</taxon>
        <taxon>Candidatus Promineifilum</taxon>
    </lineage>
</organism>
<keyword evidence="2" id="KW-1185">Reference proteome</keyword>
<dbReference type="Proteomes" id="UP000215027">
    <property type="component" value="Chromosome I"/>
</dbReference>
<dbReference type="EMBL" id="LN890655">
    <property type="protein sequence ID" value="CUS04507.2"/>
    <property type="molecule type" value="Genomic_DNA"/>
</dbReference>
<evidence type="ECO:0000313" key="1">
    <source>
        <dbReference type="EMBL" id="CUS04507.2"/>
    </source>
</evidence>
<dbReference type="AlphaFoldDB" id="A0A170PHU6"/>
<dbReference type="KEGG" id="pbf:CFX0092_A2629"/>
<reference evidence="1" key="1">
    <citation type="submission" date="2016-01" db="EMBL/GenBank/DDBJ databases">
        <authorList>
            <person name="Mcilroy J.S."/>
            <person name="Karst M S."/>
            <person name="Albertsen M."/>
        </authorList>
    </citation>
    <scope>NUCLEOTIDE SEQUENCE</scope>
    <source>
        <strain evidence="1">Cfx-K</strain>
    </source>
</reference>
<protein>
    <submittedName>
        <fullName evidence="1">Uncharacterized protein</fullName>
    </submittedName>
</protein>
<evidence type="ECO:0000313" key="2">
    <source>
        <dbReference type="Proteomes" id="UP000215027"/>
    </source>
</evidence>
<accession>A0A170PHU6</accession>
<sequence length="45" mass="5390">MPGDWFTTQKELNTDRTRIKRIRRIEPALDPFNRLNPLNPCPIRV</sequence>
<gene>
    <name evidence="1" type="ORF">CFX0092_A2629</name>
</gene>